<dbReference type="InterPro" id="IPR042099">
    <property type="entry name" value="ANL_N_sf"/>
</dbReference>
<evidence type="ECO:0000256" key="1">
    <source>
        <dbReference type="ARBA" id="ARBA00006432"/>
    </source>
</evidence>
<comment type="similarity">
    <text evidence="1">Belongs to the ATP-dependent AMP-binding enzyme family.</text>
</comment>
<dbReference type="Proteomes" id="UP000291469">
    <property type="component" value="Chromosome"/>
</dbReference>
<dbReference type="PROSITE" id="PS00455">
    <property type="entry name" value="AMP_BINDING"/>
    <property type="match status" value="1"/>
</dbReference>
<dbReference type="AlphaFoldDB" id="A0A411YHG4"/>
<dbReference type="Pfam" id="PF13193">
    <property type="entry name" value="AMP-binding_C"/>
    <property type="match status" value="1"/>
</dbReference>
<dbReference type="PANTHER" id="PTHR43201">
    <property type="entry name" value="ACYL-COA SYNTHETASE"/>
    <property type="match status" value="1"/>
</dbReference>
<dbReference type="SUPFAM" id="SSF56801">
    <property type="entry name" value="Acetyl-CoA synthetase-like"/>
    <property type="match status" value="1"/>
</dbReference>
<dbReference type="Gene3D" id="3.30.300.30">
    <property type="match status" value="1"/>
</dbReference>
<dbReference type="InterPro" id="IPR025110">
    <property type="entry name" value="AMP-bd_C"/>
</dbReference>
<dbReference type="RefSeq" id="WP_131155701.1">
    <property type="nucleotide sequence ID" value="NZ_CP036402.1"/>
</dbReference>
<accession>A0A411YHG4</accession>
<organism evidence="5 6">
    <name type="scientific">Egibacter rhizosphaerae</name>
    <dbReference type="NCBI Taxonomy" id="1670831"/>
    <lineage>
        <taxon>Bacteria</taxon>
        <taxon>Bacillati</taxon>
        <taxon>Actinomycetota</taxon>
        <taxon>Nitriliruptoria</taxon>
        <taxon>Egibacterales</taxon>
        <taxon>Egibacteraceae</taxon>
        <taxon>Egibacter</taxon>
    </lineage>
</organism>
<dbReference type="EMBL" id="CP036402">
    <property type="protein sequence ID" value="QBI20708.1"/>
    <property type="molecule type" value="Genomic_DNA"/>
</dbReference>
<dbReference type="InterPro" id="IPR000873">
    <property type="entry name" value="AMP-dep_synth/lig_dom"/>
</dbReference>
<dbReference type="InterPro" id="IPR020845">
    <property type="entry name" value="AMP-binding_CS"/>
</dbReference>
<feature type="domain" description="AMP-binding enzyme C-terminal" evidence="4">
    <location>
        <begin position="426"/>
        <end position="496"/>
    </location>
</feature>
<evidence type="ECO:0000256" key="2">
    <source>
        <dbReference type="ARBA" id="ARBA00022598"/>
    </source>
</evidence>
<name>A0A411YHG4_9ACTN</name>
<reference evidence="5 6" key="1">
    <citation type="submission" date="2019-01" db="EMBL/GenBank/DDBJ databases">
        <title>Egibacter rhizosphaerae EGI 80759T.</title>
        <authorList>
            <person name="Chen D.-D."/>
            <person name="Tian Y."/>
            <person name="Jiao J.-Y."/>
            <person name="Zhang X.-T."/>
            <person name="Zhang Y.-G."/>
            <person name="Zhang Y."/>
            <person name="Xiao M."/>
            <person name="Shu W.-S."/>
            <person name="Li W.-J."/>
        </authorList>
    </citation>
    <scope>NUCLEOTIDE SEQUENCE [LARGE SCALE GENOMIC DNA]</scope>
    <source>
        <strain evidence="5 6">EGI 80759</strain>
    </source>
</reference>
<evidence type="ECO:0000313" key="6">
    <source>
        <dbReference type="Proteomes" id="UP000291469"/>
    </source>
</evidence>
<evidence type="ECO:0000259" key="3">
    <source>
        <dbReference type="Pfam" id="PF00501"/>
    </source>
</evidence>
<feature type="domain" description="AMP-dependent synthetase/ligase" evidence="3">
    <location>
        <begin position="13"/>
        <end position="375"/>
    </location>
</feature>
<keyword evidence="6" id="KW-1185">Reference proteome</keyword>
<dbReference type="InterPro" id="IPR045851">
    <property type="entry name" value="AMP-bd_C_sf"/>
</dbReference>
<protein>
    <submittedName>
        <fullName evidence="5">Long-chain fatty acid--CoA ligase</fullName>
    </submittedName>
</protein>
<keyword evidence="2 5" id="KW-0436">Ligase</keyword>
<dbReference type="PANTHER" id="PTHR43201:SF5">
    <property type="entry name" value="MEDIUM-CHAIN ACYL-COA LIGASE ACSF2, MITOCHONDRIAL"/>
    <property type="match status" value="1"/>
</dbReference>
<evidence type="ECO:0000313" key="5">
    <source>
        <dbReference type="EMBL" id="QBI20708.1"/>
    </source>
</evidence>
<proteinExistence type="inferred from homology"/>
<sequence length="515" mass="54631">MTGELTLDRWIRDRAVVTPERVTIDCEGEATTYAELDRVSERVAAGLARAGAGVGSRVAVLAGNRPETVAVLFACAKLGAMLLPLNVRLAAPELAYQLDDSDAGWLLVGADYDAAADAALDAADTAVPQRVRLSWGALDELGSDEPLPVGVAPGDHDPLLLVYTSGTTGRPKGALLTHANCFWTNISLDRTIDVTGRDVVLQVLPQFHVGGWNVQPLLAWWKGATVVLETAFDAGRVLDLVPRKGVTTMMGVPALYRFLAQHERFADADLSSLRQAVVGGAPMPEALLETYLDRGVALVQGYGLTEAAPNVLGLPPEDAPRKVGYAGKPYLHVDVALRDTATGERLDGPATGERLDGPATGELLVRGPNVFPGYWRVPDATAAAVDADGWLATGDVAERDDEGFYRIRDRTKDMYVSGGENVYPAEVEAVLDANPAVADVAVVGVPDDRWGEAGLAAVVPAPGAAPDPDDLRAHCATSLARFKVPRDVVLVDELPYSSMNKVMKGELARRPGARA</sequence>
<dbReference type="OrthoDB" id="9803968at2"/>
<dbReference type="Gene3D" id="3.40.50.12780">
    <property type="entry name" value="N-terminal domain of ligase-like"/>
    <property type="match status" value="1"/>
</dbReference>
<evidence type="ECO:0000259" key="4">
    <source>
        <dbReference type="Pfam" id="PF13193"/>
    </source>
</evidence>
<dbReference type="GO" id="GO:0006631">
    <property type="term" value="P:fatty acid metabolic process"/>
    <property type="evidence" value="ECO:0007669"/>
    <property type="project" value="TreeGrafter"/>
</dbReference>
<gene>
    <name evidence="5" type="ORF">ER308_14825</name>
</gene>
<dbReference type="GO" id="GO:0031956">
    <property type="term" value="F:medium-chain fatty acid-CoA ligase activity"/>
    <property type="evidence" value="ECO:0007669"/>
    <property type="project" value="TreeGrafter"/>
</dbReference>
<dbReference type="KEGG" id="erz:ER308_14825"/>
<dbReference type="Pfam" id="PF00501">
    <property type="entry name" value="AMP-binding"/>
    <property type="match status" value="1"/>
</dbReference>